<name>R0KWB2_ANAPL</name>
<protein>
    <submittedName>
        <fullName evidence="1">Uncharacterized protein</fullName>
    </submittedName>
</protein>
<dbReference type="AlphaFoldDB" id="R0KWB2"/>
<dbReference type="Proteomes" id="UP000296049">
    <property type="component" value="Unassembled WGS sequence"/>
</dbReference>
<gene>
    <name evidence="1" type="ORF">Anapl_19125</name>
</gene>
<proteinExistence type="predicted"/>
<organism evidence="1 2">
    <name type="scientific">Anas platyrhynchos</name>
    <name type="common">Mallard</name>
    <name type="synonym">Anas boschas</name>
    <dbReference type="NCBI Taxonomy" id="8839"/>
    <lineage>
        <taxon>Eukaryota</taxon>
        <taxon>Metazoa</taxon>
        <taxon>Chordata</taxon>
        <taxon>Craniata</taxon>
        <taxon>Vertebrata</taxon>
        <taxon>Euteleostomi</taxon>
        <taxon>Archelosauria</taxon>
        <taxon>Archosauria</taxon>
        <taxon>Dinosauria</taxon>
        <taxon>Saurischia</taxon>
        <taxon>Theropoda</taxon>
        <taxon>Coelurosauria</taxon>
        <taxon>Aves</taxon>
        <taxon>Neognathae</taxon>
        <taxon>Galloanserae</taxon>
        <taxon>Anseriformes</taxon>
        <taxon>Anatidae</taxon>
        <taxon>Anatinae</taxon>
        <taxon>Anas</taxon>
    </lineage>
</organism>
<reference evidence="2" key="1">
    <citation type="journal article" date="2013" name="Nat. Genet.">
        <title>The duck genome and transcriptome provide insight into an avian influenza virus reservoir species.</title>
        <authorList>
            <person name="Huang Y."/>
            <person name="Li Y."/>
            <person name="Burt D.W."/>
            <person name="Chen H."/>
            <person name="Zhang Y."/>
            <person name="Qian W."/>
            <person name="Kim H."/>
            <person name="Gan S."/>
            <person name="Zhao Y."/>
            <person name="Li J."/>
            <person name="Yi K."/>
            <person name="Feng H."/>
            <person name="Zhu P."/>
            <person name="Li B."/>
            <person name="Liu Q."/>
            <person name="Fairley S."/>
            <person name="Magor K.E."/>
            <person name="Du Z."/>
            <person name="Hu X."/>
            <person name="Goodman L."/>
            <person name="Tafer H."/>
            <person name="Vignal A."/>
            <person name="Lee T."/>
            <person name="Kim K.W."/>
            <person name="Sheng Z."/>
            <person name="An Y."/>
            <person name="Searle S."/>
            <person name="Herrero J."/>
            <person name="Groenen M.A."/>
            <person name="Crooijmans R.P."/>
            <person name="Faraut T."/>
            <person name="Cai Q."/>
            <person name="Webster R.G."/>
            <person name="Aldridge J.R."/>
            <person name="Warren W.C."/>
            <person name="Bartschat S."/>
            <person name="Kehr S."/>
            <person name="Marz M."/>
            <person name="Stadler P.F."/>
            <person name="Smith J."/>
            <person name="Kraus R.H."/>
            <person name="Zhao Y."/>
            <person name="Ren L."/>
            <person name="Fei J."/>
            <person name="Morisson M."/>
            <person name="Kaiser P."/>
            <person name="Griffin D.K."/>
            <person name="Rao M."/>
            <person name="Pitel F."/>
            <person name="Wang J."/>
            <person name="Li N."/>
        </authorList>
    </citation>
    <scope>NUCLEOTIDE SEQUENCE [LARGE SCALE GENOMIC DNA]</scope>
</reference>
<evidence type="ECO:0000313" key="1">
    <source>
        <dbReference type="EMBL" id="EOA93389.1"/>
    </source>
</evidence>
<keyword evidence="2" id="KW-1185">Reference proteome</keyword>
<accession>R0KWB2</accession>
<sequence>MSHTWKFKDGKMLFRLKKCQNVDDFAQKSREMYAQRHEHGQQKLTPITLAGRAVKQWLQTTAHCKSSFLWYRGCKLCEVITSSCIFTKKPELYGLRDEALLETCQSTSSEEQSTFTPGKDCAAELLLLKNRTKCWQKSVNPEEKERKLDCALQEAGRIIPILRPSQILSDLRSFQDKMPFRLPRKMMITRQHGIEKRNDDRSGSCS</sequence>
<evidence type="ECO:0000313" key="2">
    <source>
        <dbReference type="Proteomes" id="UP000296049"/>
    </source>
</evidence>
<dbReference type="EMBL" id="KB746585">
    <property type="protein sequence ID" value="EOA93389.1"/>
    <property type="molecule type" value="Genomic_DNA"/>
</dbReference>